<keyword evidence="3" id="KW-0411">Iron-sulfur</keyword>
<dbReference type="InterPro" id="IPR002586">
    <property type="entry name" value="CobQ/CobB/MinD/ParA_Nub-bd_dom"/>
</dbReference>
<dbReference type="InterPro" id="IPR027417">
    <property type="entry name" value="P-loop_NTPase"/>
</dbReference>
<dbReference type="Proteomes" id="UP000000719">
    <property type="component" value="Chromosome"/>
</dbReference>
<accession>B8CZ68</accession>
<feature type="domain" description="4Fe-4S ferredoxin-type" evidence="4">
    <location>
        <begin position="58"/>
        <end position="87"/>
    </location>
</feature>
<dbReference type="SUPFAM" id="SSF52540">
    <property type="entry name" value="P-loop containing nucleoside triphosphate hydrolases"/>
    <property type="match status" value="1"/>
</dbReference>
<evidence type="ECO:0000256" key="3">
    <source>
        <dbReference type="ARBA" id="ARBA00023014"/>
    </source>
</evidence>
<proteinExistence type="predicted"/>
<sequence>MKISILSGKGGTGKTTVAVNMALALTNVQLIDADVEEPNDHLFLDITDDGPYESVTRDIPVVDNEKCTGCRKCVDFCQYNALALMADTLLVFPEICHSCGGCKLICPAGAIKEEKREVGKLREFKINDNLYFFQGELNTGEEQAVPVIEKLKSKINNKKTVIIDAPPGSSCPAVEAIEGTDFCLLVTEPTPFGLHDLKMVVDLVKKLGIPSGVIINRAEEDSNHIITSYCREEGIPVLMKIPFSKKIAKWYSNGIPFIMEEPQWSKKFQKLYREIEGVIQNEKSYSY</sequence>
<evidence type="ECO:0000313" key="5">
    <source>
        <dbReference type="EMBL" id="ACL70587.1"/>
    </source>
</evidence>
<evidence type="ECO:0000313" key="6">
    <source>
        <dbReference type="Proteomes" id="UP000000719"/>
    </source>
</evidence>
<dbReference type="CDD" id="cd03110">
    <property type="entry name" value="SIMIBI_bact_arch"/>
    <property type="match status" value="1"/>
</dbReference>
<keyword evidence="1" id="KW-0479">Metal-binding</keyword>
<dbReference type="InterPro" id="IPR017900">
    <property type="entry name" value="4Fe4S_Fe_S_CS"/>
</dbReference>
<dbReference type="OrthoDB" id="9778602at2"/>
<dbReference type="KEGG" id="hor:Hore_18380"/>
<keyword evidence="2" id="KW-0408">Iron</keyword>
<feature type="domain" description="4Fe-4S ferredoxin-type" evidence="4">
    <location>
        <begin position="89"/>
        <end position="116"/>
    </location>
</feature>
<dbReference type="PROSITE" id="PS51379">
    <property type="entry name" value="4FE4S_FER_2"/>
    <property type="match status" value="2"/>
</dbReference>
<protein>
    <submittedName>
        <fullName evidence="5">Cobyrinic acid ac-diamide synthase</fullName>
    </submittedName>
</protein>
<dbReference type="GO" id="GO:0046872">
    <property type="term" value="F:metal ion binding"/>
    <property type="evidence" value="ECO:0007669"/>
    <property type="project" value="UniProtKB-KW"/>
</dbReference>
<gene>
    <name evidence="5" type="ordered locus">Hore_18380</name>
</gene>
<reference evidence="5 6" key="1">
    <citation type="journal article" date="2009" name="PLoS ONE">
        <title>Genome analysis of the anaerobic thermohalophilic bacterium Halothermothrix orenii.</title>
        <authorList>
            <person name="Mavromatis K."/>
            <person name="Ivanova N."/>
            <person name="Anderson I."/>
            <person name="Lykidis A."/>
            <person name="Hooper S.D."/>
            <person name="Sun H."/>
            <person name="Kunin V."/>
            <person name="Lapidus A."/>
            <person name="Hugenholtz P."/>
            <person name="Patel B."/>
            <person name="Kyrpides N.C."/>
        </authorList>
    </citation>
    <scope>NUCLEOTIDE SEQUENCE [LARGE SCALE GENOMIC DNA]</scope>
    <source>
        <strain evidence="6">H 168 / OCM 544 / DSM 9562</strain>
    </source>
</reference>
<dbReference type="AlphaFoldDB" id="B8CZ68"/>
<dbReference type="HOGENOM" id="CLU_067767_0_0_9"/>
<dbReference type="RefSeq" id="WP_015923557.1">
    <property type="nucleotide sequence ID" value="NC_011899.1"/>
</dbReference>
<dbReference type="Gene3D" id="3.30.70.20">
    <property type="match status" value="1"/>
</dbReference>
<dbReference type="InterPro" id="IPR017896">
    <property type="entry name" value="4Fe4S_Fe-S-bd"/>
</dbReference>
<dbReference type="EMBL" id="CP001098">
    <property type="protein sequence ID" value="ACL70587.1"/>
    <property type="molecule type" value="Genomic_DNA"/>
</dbReference>
<dbReference type="PANTHER" id="PTHR43063">
    <property type="entry name" value="4FE-4S CLUSTER CONTAINING PARA FAMILY ATPASE PROTEIN"/>
    <property type="match status" value="1"/>
</dbReference>
<dbReference type="eggNOG" id="COG1149">
    <property type="taxonomic scope" value="Bacteria"/>
</dbReference>
<dbReference type="PROSITE" id="PS00198">
    <property type="entry name" value="4FE4S_FER_1"/>
    <property type="match status" value="1"/>
</dbReference>
<dbReference type="GO" id="GO:0051536">
    <property type="term" value="F:iron-sulfur cluster binding"/>
    <property type="evidence" value="ECO:0007669"/>
    <property type="project" value="UniProtKB-KW"/>
</dbReference>
<evidence type="ECO:0000259" key="4">
    <source>
        <dbReference type="PROSITE" id="PS51379"/>
    </source>
</evidence>
<evidence type="ECO:0000256" key="2">
    <source>
        <dbReference type="ARBA" id="ARBA00023004"/>
    </source>
</evidence>
<dbReference type="Gene3D" id="3.40.50.300">
    <property type="entry name" value="P-loop containing nucleotide triphosphate hydrolases"/>
    <property type="match status" value="1"/>
</dbReference>
<dbReference type="SUPFAM" id="SSF54862">
    <property type="entry name" value="4Fe-4S ferredoxins"/>
    <property type="match status" value="1"/>
</dbReference>
<keyword evidence="6" id="KW-1185">Reference proteome</keyword>
<organism evidence="5 6">
    <name type="scientific">Halothermothrix orenii (strain H 168 / OCM 544 / DSM 9562)</name>
    <dbReference type="NCBI Taxonomy" id="373903"/>
    <lineage>
        <taxon>Bacteria</taxon>
        <taxon>Bacillati</taxon>
        <taxon>Bacillota</taxon>
        <taxon>Clostridia</taxon>
        <taxon>Halanaerobiales</taxon>
        <taxon>Halothermotrichaceae</taxon>
        <taxon>Halothermothrix</taxon>
    </lineage>
</organism>
<dbReference type="PANTHER" id="PTHR43063:SF1">
    <property type="entry name" value="4FE-4S CLUSTER CONTAINING PARA FAMILY ATPASE PROTEIN"/>
    <property type="match status" value="1"/>
</dbReference>
<dbReference type="Pfam" id="PF01656">
    <property type="entry name" value="CbiA"/>
    <property type="match status" value="1"/>
</dbReference>
<dbReference type="STRING" id="373903.Hore_18380"/>
<name>B8CZ68_HALOH</name>
<evidence type="ECO:0000256" key="1">
    <source>
        <dbReference type="ARBA" id="ARBA00022723"/>
    </source>
</evidence>
<dbReference type="Pfam" id="PF00037">
    <property type="entry name" value="Fer4"/>
    <property type="match status" value="1"/>
</dbReference>